<evidence type="ECO:0000313" key="3">
    <source>
        <dbReference type="Proteomes" id="UP000809789"/>
    </source>
</evidence>
<dbReference type="SUPFAM" id="SSF53448">
    <property type="entry name" value="Nucleotide-diphospho-sugar transferases"/>
    <property type="match status" value="1"/>
</dbReference>
<evidence type="ECO:0000256" key="1">
    <source>
        <dbReference type="SAM" id="MobiDB-lite"/>
    </source>
</evidence>
<evidence type="ECO:0008006" key="4">
    <source>
        <dbReference type="Google" id="ProtNLM"/>
    </source>
</evidence>
<comment type="caution">
    <text evidence="2">The sequence shown here is derived from an EMBL/GenBank/DDBJ whole genome shotgun (WGS) entry which is preliminary data.</text>
</comment>
<evidence type="ECO:0000313" key="2">
    <source>
        <dbReference type="EMBL" id="KAG8623835.1"/>
    </source>
</evidence>
<dbReference type="InterPro" id="IPR050587">
    <property type="entry name" value="GNT1/Glycosyltrans_8"/>
</dbReference>
<dbReference type="EMBL" id="JAESVG020000010">
    <property type="protein sequence ID" value="KAG8623835.1"/>
    <property type="molecule type" value="Genomic_DNA"/>
</dbReference>
<keyword evidence="3" id="KW-1185">Reference proteome</keyword>
<gene>
    <name evidence="2" type="ORF">KVT40_008811</name>
</gene>
<accession>A0A8K0P9U4</accession>
<protein>
    <recommendedName>
        <fullName evidence="4">Glucose N-acetyltransferase 1</fullName>
    </recommendedName>
</protein>
<feature type="region of interest" description="Disordered" evidence="1">
    <location>
        <begin position="59"/>
        <end position="80"/>
    </location>
</feature>
<dbReference type="InterPro" id="IPR029044">
    <property type="entry name" value="Nucleotide-diphossugar_trans"/>
</dbReference>
<proteinExistence type="predicted"/>
<organism evidence="2 3">
    <name type="scientific">Elsinoe batatas</name>
    <dbReference type="NCBI Taxonomy" id="2601811"/>
    <lineage>
        <taxon>Eukaryota</taxon>
        <taxon>Fungi</taxon>
        <taxon>Dikarya</taxon>
        <taxon>Ascomycota</taxon>
        <taxon>Pezizomycotina</taxon>
        <taxon>Dothideomycetes</taxon>
        <taxon>Dothideomycetidae</taxon>
        <taxon>Myriangiales</taxon>
        <taxon>Elsinoaceae</taxon>
        <taxon>Elsinoe</taxon>
    </lineage>
</organism>
<dbReference type="AlphaFoldDB" id="A0A8K0P9U4"/>
<dbReference type="Gene3D" id="3.90.550.10">
    <property type="entry name" value="Spore Coat Polysaccharide Biosynthesis Protein SpsA, Chain A"/>
    <property type="match status" value="1"/>
</dbReference>
<feature type="compositionally biased region" description="Polar residues" evidence="1">
    <location>
        <begin position="66"/>
        <end position="76"/>
    </location>
</feature>
<dbReference type="PANTHER" id="PTHR11183">
    <property type="entry name" value="GLYCOGENIN SUBFAMILY MEMBER"/>
    <property type="match status" value="1"/>
</dbReference>
<dbReference type="Proteomes" id="UP000809789">
    <property type="component" value="Unassembled WGS sequence"/>
</dbReference>
<name>A0A8K0P9U4_9PEZI</name>
<dbReference type="OrthoDB" id="2014201at2759"/>
<reference evidence="2" key="1">
    <citation type="submission" date="2021-07" db="EMBL/GenBank/DDBJ databases">
        <title>Elsinoe batatas strain:CRI-CJ2 Genome sequencing and assembly.</title>
        <authorList>
            <person name="Huang L."/>
        </authorList>
    </citation>
    <scope>NUCLEOTIDE SEQUENCE</scope>
    <source>
        <strain evidence="2">CRI-CJ2</strain>
    </source>
</reference>
<sequence>MDMREDRLPQHRQHEASTSWRKYIVRLHIRPSRLLVFLISALSLYLLLFRNGSAIDQQPGKAPVNSAGQDGLNTPGTAIHHEPTLEPKIINGMDYSRFAYVQYATSTHYLCNAVLMFEALHRYNSSASRLLLYSDEWDPRIAPYMHKSVFSWLFRSPPPVPVGLVGDSYERRMLLHARDQYNVILKPVSVLHRSGEWTWAASFTKLLAFNQTQFARVISLDSDATLLQHMDELFLRPSAGVIAPKAYWLEDQQVMSSQVMLIEPSQDKWDRIMTRIDKRKEEEFDMEIVNAVFGKEASILEHRRYDLLSGEFRKENHGAYLAGSSSSKEAWDANEILKEAKYVHFSDWPLKKPWFYQGEAKEKYREHQPNCTELAEGGRDCTNRNVWLSLYENFLDRRTNICGKLQ</sequence>